<dbReference type="EMBL" id="UHFR01000005">
    <property type="protein sequence ID" value="SUN77431.1"/>
    <property type="molecule type" value="Genomic_DNA"/>
</dbReference>
<feature type="transmembrane region" description="Helical" evidence="1">
    <location>
        <begin position="36"/>
        <end position="53"/>
    </location>
</feature>
<organism evidence="2 3">
    <name type="scientific">Streptococcus massiliensis</name>
    <dbReference type="NCBI Taxonomy" id="313439"/>
    <lineage>
        <taxon>Bacteria</taxon>
        <taxon>Bacillati</taxon>
        <taxon>Bacillota</taxon>
        <taxon>Bacilli</taxon>
        <taxon>Lactobacillales</taxon>
        <taxon>Streptococcaceae</taxon>
        <taxon>Streptococcus</taxon>
    </lineage>
</organism>
<dbReference type="STRING" id="1123307.GCA_000380065_00298"/>
<keyword evidence="3" id="KW-1185">Reference proteome</keyword>
<dbReference type="AlphaFoldDB" id="A0A380L4M5"/>
<evidence type="ECO:0000313" key="2">
    <source>
        <dbReference type="EMBL" id="SUN77431.1"/>
    </source>
</evidence>
<reference evidence="2" key="1">
    <citation type="submission" date="2018-06" db="EMBL/GenBank/DDBJ databases">
        <authorList>
            <consortium name="Pathogen Informatics"/>
            <person name="Doyle S."/>
        </authorList>
    </citation>
    <scope>NUCLEOTIDE SEQUENCE [LARGE SCALE GENOMIC DNA]</scope>
    <source>
        <strain evidence="2">NCTC13765</strain>
    </source>
</reference>
<sequence length="162" mass="19134">MVYVHNKFSYFVSVVLTGIFTVLIVAWSFFMVSQNVLPQLFLFIAFIAGYNVWNTFVSQVNIKEIKLDGNRLEIKTLSKTHEVKVDECESFKIREFPSAGKMYIRIKGTKSRRFWIDTKYFNDSKTLFRELLNIEFEKHPNSLKARARKVNTEYNKITKKKV</sequence>
<evidence type="ECO:0000313" key="3">
    <source>
        <dbReference type="Proteomes" id="UP000254634"/>
    </source>
</evidence>
<proteinExistence type="predicted"/>
<keyword evidence="1" id="KW-0812">Transmembrane</keyword>
<protein>
    <submittedName>
        <fullName evidence="2">Uncharacterized protein</fullName>
    </submittedName>
</protein>
<accession>A0A380L4M5</accession>
<evidence type="ECO:0000256" key="1">
    <source>
        <dbReference type="SAM" id="Phobius"/>
    </source>
</evidence>
<keyword evidence="1" id="KW-0472">Membrane</keyword>
<dbReference type="RefSeq" id="WP_223873779.1">
    <property type="nucleotide sequence ID" value="NZ_UHFR01000005.1"/>
</dbReference>
<feature type="transmembrane region" description="Helical" evidence="1">
    <location>
        <begin position="9"/>
        <end position="30"/>
    </location>
</feature>
<dbReference type="Proteomes" id="UP000254634">
    <property type="component" value="Unassembled WGS sequence"/>
</dbReference>
<keyword evidence="1" id="KW-1133">Transmembrane helix</keyword>
<name>A0A380L4M5_9STRE</name>
<gene>
    <name evidence="2" type="ORF">NCTC13765_01956</name>
</gene>